<dbReference type="SFLD" id="SFLDS00028">
    <property type="entry name" value="Proline_Racemase"/>
    <property type="match status" value="1"/>
</dbReference>
<dbReference type="FunFam" id="3.10.310.10:FF:000005">
    <property type="entry name" value="Proline racemase"/>
    <property type="match status" value="1"/>
</dbReference>
<evidence type="ECO:0000256" key="1">
    <source>
        <dbReference type="ARBA" id="ARBA00007529"/>
    </source>
</evidence>
<name>A0A285TG62_9HYPH</name>
<dbReference type="InterPro" id="IPR008794">
    <property type="entry name" value="Pro_racemase_fam"/>
</dbReference>
<dbReference type="Gene3D" id="3.10.310.10">
    <property type="entry name" value="Diaminopimelate Epimerase, Chain A, domain 1"/>
    <property type="match status" value="2"/>
</dbReference>
<organism evidence="5 6">
    <name type="scientific">Stappia indica</name>
    <dbReference type="NCBI Taxonomy" id="538381"/>
    <lineage>
        <taxon>Bacteria</taxon>
        <taxon>Pseudomonadati</taxon>
        <taxon>Pseudomonadota</taxon>
        <taxon>Alphaproteobacteria</taxon>
        <taxon>Hyphomicrobiales</taxon>
        <taxon>Stappiaceae</taxon>
        <taxon>Stappia</taxon>
    </lineage>
</organism>
<proteinExistence type="inferred from homology"/>
<evidence type="ECO:0000256" key="2">
    <source>
        <dbReference type="ARBA" id="ARBA00023235"/>
    </source>
</evidence>
<dbReference type="AlphaFoldDB" id="A0A285TG62"/>
<dbReference type="Proteomes" id="UP000219331">
    <property type="component" value="Unassembled WGS sequence"/>
</dbReference>
<reference evidence="5 6" key="1">
    <citation type="submission" date="2017-08" db="EMBL/GenBank/DDBJ databases">
        <authorList>
            <person name="de Groot N.N."/>
        </authorList>
    </citation>
    <scope>NUCLEOTIDE SEQUENCE [LARGE SCALE GENOMIC DNA]</scope>
    <source>
        <strain evidence="5 6">USBA 352</strain>
    </source>
</reference>
<dbReference type="PANTHER" id="PTHR33442">
    <property type="entry name" value="TRANS-3-HYDROXY-L-PROLINE DEHYDRATASE"/>
    <property type="match status" value="1"/>
</dbReference>
<gene>
    <name evidence="5" type="ORF">SAMN05421512_1113</name>
</gene>
<evidence type="ECO:0000256" key="3">
    <source>
        <dbReference type="ARBA" id="ARBA00035826"/>
    </source>
</evidence>
<keyword evidence="2" id="KW-0413">Isomerase</keyword>
<protein>
    <recommendedName>
        <fullName evidence="4">4-hydroxyproline epimerase</fullName>
        <ecNumber evidence="4">5.1.1.8</ecNumber>
    </recommendedName>
</protein>
<dbReference type="OrthoDB" id="181267at2"/>
<dbReference type="NCBIfam" id="NF010578">
    <property type="entry name" value="PRK13971.1"/>
    <property type="match status" value="1"/>
</dbReference>
<comment type="catalytic activity">
    <reaction evidence="3">
        <text>trans-4-hydroxy-L-proline = cis-4-hydroxy-D-proline</text>
        <dbReference type="Rhea" id="RHEA:21152"/>
        <dbReference type="ChEBI" id="CHEBI:57690"/>
        <dbReference type="ChEBI" id="CHEBI:58375"/>
        <dbReference type="EC" id="5.1.1.8"/>
    </reaction>
</comment>
<keyword evidence="6" id="KW-1185">Reference proteome</keyword>
<dbReference type="EMBL" id="OBML01000011">
    <property type="protein sequence ID" value="SOC21170.1"/>
    <property type="molecule type" value="Genomic_DNA"/>
</dbReference>
<dbReference type="Pfam" id="PF05544">
    <property type="entry name" value="Pro_racemase"/>
    <property type="match status" value="1"/>
</dbReference>
<accession>A0A285TG62</accession>
<sequence>MARHTFFCIDGHTCGNPVRLVAGGGPNLAGDSMLARRADFLERYDWIRTGLMFEPRGHDMMSGSILYPPTREDCDIGVLYIETSGCLPMCGHGTIGTVTMAIEEGLLVPRTPGQARLETPAGLVLADYEMEGEHVASVRLTNVPSLLAAQDLEIDCPELGRLTFDVAYGGNFYAIIEPQENFPGVGAIDVDRLVAISPALRVALNEAYEMVHPEDGRIRGITHIQWTGPATQPGADARNAVFYGDKAIDRSPCGTGTSARLAQLHARGRLKVGDRFVHESVIGSLFTGGVKAETTVGGRPAIVPTIEGWAVKTGTSTITLDERDPYMTGFSVTGTGVKLYPRP</sequence>
<dbReference type="STRING" id="538381.GCA_001696535_01840"/>
<evidence type="ECO:0000313" key="5">
    <source>
        <dbReference type="EMBL" id="SOC21170.1"/>
    </source>
</evidence>
<comment type="similarity">
    <text evidence="1">Belongs to the proline racemase family.</text>
</comment>
<dbReference type="EC" id="5.1.1.8" evidence="4"/>
<dbReference type="PANTHER" id="PTHR33442:SF1">
    <property type="entry name" value="TRANS-3-HYDROXY-L-PROLINE DEHYDRATASE"/>
    <property type="match status" value="1"/>
</dbReference>
<dbReference type="PIRSF" id="PIRSF029792">
    <property type="entry name" value="Pro_racemase"/>
    <property type="match status" value="1"/>
</dbReference>
<dbReference type="SUPFAM" id="SSF54506">
    <property type="entry name" value="Diaminopimelate epimerase-like"/>
    <property type="match status" value="1"/>
</dbReference>
<dbReference type="GO" id="GO:0047580">
    <property type="term" value="F:4-hydroxyproline epimerase activity"/>
    <property type="evidence" value="ECO:0007669"/>
    <property type="project" value="UniProtKB-EC"/>
</dbReference>
<evidence type="ECO:0000313" key="6">
    <source>
        <dbReference type="Proteomes" id="UP000219331"/>
    </source>
</evidence>
<evidence type="ECO:0000256" key="4">
    <source>
        <dbReference type="ARBA" id="ARBA00039135"/>
    </source>
</evidence>
<dbReference type="RefSeq" id="WP_097175947.1">
    <property type="nucleotide sequence ID" value="NZ_OBML01000011.1"/>
</dbReference>